<sequence>MLSLVNSSDPSCSSSKVSGFRADERDSGQLPLQEADPVVRFGEARTSNFSIRDHVFALRNKSIGKSWPFPSQLLQLCLKNGIRDLLPPFEPPNSVRAHCFIRSVSEAEKVTVSSSQLGETVQHDGEANSTRTDQLCLSSDQQDLLRCSDKGEARCLCEQDKYDQNLVNDVCEIGSTVTNHCDIDIFSAPIGEPVLNKCRLILQPGVIPETSLAEEYSTTSTASDIMASKVCPVCKAFSSTSNTTLNAHMDQCLSMESDATLAVDKMPKLRVKPRKKRLMEDIYATAPICTLEDLDRRNGSTWATDLSVAALSAEANSEPKKPKLSQIEPRDDKNEGAVYVDSNGIKLRILSKFNDAPQALTREEFCPRRNIKSVQDGKIILIKKKNHFTSTYSKKIKLKLRNKKLSSLKLFENEVQAEPEVVHHEESHLEDEASPVQLLGEADQSLSCGSATLKNWPSSKRSDLAKKVGKKDFHKILEHTKPDTHMEMLASDTPSASKSHFGKLSQLLESKTVDLPPNTVRNKENQEKSSQRSPSEGNSANVLLKLSRVPESLVSAPRSNSEEFYMGRKQKFHTHLKTKKRSADHTYHLPLKTKRVSTLSGFNTSAIKFRKHQSLLAWTDRRIGEVSYVNNPRQHRSVKAVLSGHDEEVITNQHSHPASCQYQDTQTRISDMQVDQKMDLDTLEKADASCIIPNPLVSQDQDLQHDTNDKMNLTMPIQKNEMPVAQVLLEQDKAAPEKLVNIGVESQAKGTSAQESSAFLTNYGDLEIDIPRANSTTALGPLVPNQEIKLVSCREPSISPASSASTISPSSPNDYHSKASVLSTTQGKLSFPLPLMLTSEGTEEIDMDRNQLLELDSTVKKPHQLSDYHPCCCSWQSIMAGNMPPTKQKPLPNLHIRPSISSFYAYSSLKSDVANTPSLESPTESILTRACSDVGSTSPSSGTPTQSSSNSILRLMGKDLMVVHNEESAHLPKALLQATDNNSTVQTLPSPLGFASYASLSKHDTFSFAVCNQSPSVTSSQARNCLPSFHQRNMNHKAYTTKEVIVIDDSDDVFARRDTSSHVPVSHAMFQRPFTYFPPHSHLSPKDNGIRLSNPTNQVSSVPAPHLPRPFVFQSPSANHMNFPFYYPQSLR</sequence>
<gene>
    <name evidence="2" type="ORF">IEQ34_013411</name>
</gene>
<dbReference type="EMBL" id="JAGFBR010000012">
    <property type="protein sequence ID" value="KAH0458096.1"/>
    <property type="molecule type" value="Genomic_DNA"/>
</dbReference>
<feature type="region of interest" description="Disordered" evidence="1">
    <location>
        <begin position="931"/>
        <end position="950"/>
    </location>
</feature>
<comment type="caution">
    <text evidence="2">The sequence shown here is derived from an EMBL/GenBank/DDBJ whole genome shotgun (WGS) entry which is preliminary data.</text>
</comment>
<evidence type="ECO:0008006" key="4">
    <source>
        <dbReference type="Google" id="ProtNLM"/>
    </source>
</evidence>
<reference evidence="2 3" key="1">
    <citation type="journal article" date="2021" name="Hortic Res">
        <title>Chromosome-scale assembly of the Dendrobium chrysotoxum genome enhances the understanding of orchid evolution.</title>
        <authorList>
            <person name="Zhang Y."/>
            <person name="Zhang G.Q."/>
            <person name="Zhang D."/>
            <person name="Liu X.D."/>
            <person name="Xu X.Y."/>
            <person name="Sun W.H."/>
            <person name="Yu X."/>
            <person name="Zhu X."/>
            <person name="Wang Z.W."/>
            <person name="Zhao X."/>
            <person name="Zhong W.Y."/>
            <person name="Chen H."/>
            <person name="Yin W.L."/>
            <person name="Huang T."/>
            <person name="Niu S.C."/>
            <person name="Liu Z.J."/>
        </authorList>
    </citation>
    <scope>NUCLEOTIDE SEQUENCE [LARGE SCALE GENOMIC DNA]</scope>
    <source>
        <strain evidence="2">Lindl</strain>
    </source>
</reference>
<feature type="compositionally biased region" description="Polar residues" evidence="1">
    <location>
        <begin position="531"/>
        <end position="541"/>
    </location>
</feature>
<accession>A0AAV7GNJ4</accession>
<feature type="region of interest" description="Disordered" evidence="1">
    <location>
        <begin position="1"/>
        <end position="35"/>
    </location>
</feature>
<protein>
    <recommendedName>
        <fullName evidence="4">Hapless 8</fullName>
    </recommendedName>
</protein>
<feature type="region of interest" description="Disordered" evidence="1">
    <location>
        <begin position="478"/>
        <end position="541"/>
    </location>
</feature>
<feature type="compositionally biased region" description="Low complexity" evidence="1">
    <location>
        <begin position="935"/>
        <end position="950"/>
    </location>
</feature>
<dbReference type="PANTHER" id="PTHR35767">
    <property type="entry name" value="HAPLESS PROTEIN"/>
    <property type="match status" value="1"/>
</dbReference>
<feature type="compositionally biased region" description="Low complexity" evidence="1">
    <location>
        <begin position="1"/>
        <end position="18"/>
    </location>
</feature>
<evidence type="ECO:0000313" key="3">
    <source>
        <dbReference type="Proteomes" id="UP000775213"/>
    </source>
</evidence>
<feature type="compositionally biased region" description="Basic and acidic residues" evidence="1">
    <location>
        <begin position="521"/>
        <end position="530"/>
    </location>
</feature>
<dbReference type="Proteomes" id="UP000775213">
    <property type="component" value="Unassembled WGS sequence"/>
</dbReference>
<name>A0AAV7GNJ4_DENCH</name>
<dbReference type="AlphaFoldDB" id="A0AAV7GNJ4"/>
<organism evidence="2 3">
    <name type="scientific">Dendrobium chrysotoxum</name>
    <name type="common">Orchid</name>
    <dbReference type="NCBI Taxonomy" id="161865"/>
    <lineage>
        <taxon>Eukaryota</taxon>
        <taxon>Viridiplantae</taxon>
        <taxon>Streptophyta</taxon>
        <taxon>Embryophyta</taxon>
        <taxon>Tracheophyta</taxon>
        <taxon>Spermatophyta</taxon>
        <taxon>Magnoliopsida</taxon>
        <taxon>Liliopsida</taxon>
        <taxon>Asparagales</taxon>
        <taxon>Orchidaceae</taxon>
        <taxon>Epidendroideae</taxon>
        <taxon>Malaxideae</taxon>
        <taxon>Dendrobiinae</taxon>
        <taxon>Dendrobium</taxon>
    </lineage>
</organism>
<evidence type="ECO:0000313" key="2">
    <source>
        <dbReference type="EMBL" id="KAH0458096.1"/>
    </source>
</evidence>
<keyword evidence="3" id="KW-1185">Reference proteome</keyword>
<evidence type="ECO:0000256" key="1">
    <source>
        <dbReference type="SAM" id="MobiDB-lite"/>
    </source>
</evidence>
<proteinExistence type="predicted"/>
<dbReference type="PANTHER" id="PTHR35767:SF1">
    <property type="entry name" value="HAPLESS PROTEIN"/>
    <property type="match status" value="1"/>
</dbReference>